<dbReference type="FunFam" id="3.90.70.10:FF:000414">
    <property type="entry name" value="Clan CA, family C1, cathepsin L-like cysteine peptidase"/>
    <property type="match status" value="1"/>
</dbReference>
<feature type="domain" description="Cathepsin propeptide inhibitor" evidence="6">
    <location>
        <begin position="1267"/>
        <end position="1323"/>
    </location>
</feature>
<dbReference type="Proteomes" id="UP000052943">
    <property type="component" value="Unassembled WGS sequence"/>
</dbReference>
<dbReference type="InterPro" id="IPR000668">
    <property type="entry name" value="Peptidase_C1A_C"/>
</dbReference>
<protein>
    <submittedName>
        <fullName evidence="7">Counting factor associated protein D</fullName>
    </submittedName>
</protein>
<evidence type="ECO:0000259" key="6">
    <source>
        <dbReference type="SMART" id="SM00848"/>
    </source>
</evidence>
<feature type="compositionally biased region" description="Acidic residues" evidence="4">
    <location>
        <begin position="990"/>
        <end position="1005"/>
    </location>
</feature>
<comment type="similarity">
    <text evidence="1">Belongs to the peptidase C1 family.</text>
</comment>
<feature type="compositionally biased region" description="Polar residues" evidence="4">
    <location>
        <begin position="768"/>
        <end position="779"/>
    </location>
</feature>
<evidence type="ECO:0000256" key="1">
    <source>
        <dbReference type="ARBA" id="ARBA00008455"/>
    </source>
</evidence>
<dbReference type="SMART" id="SM00848">
    <property type="entry name" value="Inhibitor_I29"/>
    <property type="match status" value="1"/>
</dbReference>
<evidence type="ECO:0000256" key="2">
    <source>
        <dbReference type="ARBA" id="ARBA00023145"/>
    </source>
</evidence>
<dbReference type="Pfam" id="PF00112">
    <property type="entry name" value="Peptidase_C1"/>
    <property type="match status" value="1"/>
</dbReference>
<organism evidence="7 8">
    <name type="scientific">Phytophthora nicotianae</name>
    <name type="common">Potato buckeye rot agent</name>
    <name type="synonym">Phytophthora parasitica</name>
    <dbReference type="NCBI Taxonomy" id="4792"/>
    <lineage>
        <taxon>Eukaryota</taxon>
        <taxon>Sar</taxon>
        <taxon>Stramenopiles</taxon>
        <taxon>Oomycota</taxon>
        <taxon>Peronosporomycetes</taxon>
        <taxon>Peronosporales</taxon>
        <taxon>Peronosporaceae</taxon>
        <taxon>Phytophthora</taxon>
    </lineage>
</organism>
<feature type="region of interest" description="Disordered" evidence="4">
    <location>
        <begin position="768"/>
        <end position="961"/>
    </location>
</feature>
<keyword evidence="3" id="KW-1015">Disulfide bond</keyword>
<evidence type="ECO:0000259" key="5">
    <source>
        <dbReference type="SMART" id="SM00645"/>
    </source>
</evidence>
<feature type="compositionally biased region" description="Polar residues" evidence="4">
    <location>
        <begin position="710"/>
        <end position="724"/>
    </location>
</feature>
<proteinExistence type="inferred from homology"/>
<reference evidence="7 8" key="1">
    <citation type="submission" date="2015-11" db="EMBL/GenBank/DDBJ databases">
        <title>Genomes and virulence difference between two physiological races of Phytophthora nicotianae.</title>
        <authorList>
            <person name="Liu H."/>
            <person name="Ma X."/>
            <person name="Yu H."/>
            <person name="Fang D."/>
            <person name="Li Y."/>
            <person name="Wang X."/>
            <person name="Wang W."/>
            <person name="Dong Y."/>
            <person name="Xiao B."/>
        </authorList>
    </citation>
    <scope>NUCLEOTIDE SEQUENCE [LARGE SCALE GENOMIC DNA]</scope>
    <source>
        <strain evidence="8">race 0</strain>
    </source>
</reference>
<feature type="compositionally biased region" description="Basic and acidic residues" evidence="4">
    <location>
        <begin position="973"/>
        <end position="983"/>
    </location>
</feature>
<dbReference type="Gene3D" id="3.90.70.10">
    <property type="entry name" value="Cysteine proteinases"/>
    <property type="match status" value="1"/>
</dbReference>
<dbReference type="CDD" id="cd02248">
    <property type="entry name" value="Peptidase_C1A"/>
    <property type="match status" value="1"/>
</dbReference>
<dbReference type="Pfam" id="PF08246">
    <property type="entry name" value="Inhibitor_I29"/>
    <property type="match status" value="1"/>
</dbReference>
<dbReference type="EMBL" id="LNFO01005807">
    <property type="protein sequence ID" value="KUF76410.1"/>
    <property type="molecule type" value="Genomic_DNA"/>
</dbReference>
<sequence length="1569" mass="174869">MGTLPPSIFYVSTIISLRHPIIKGNTYSLHLCMHSNRLGVCKAHSSVGASWRTSRVGGERMMLLPVFERFAEFGWQPFVEPAETFEFFSVSGVFRRANVDASLHGGHSGAQHLIQRSALFDVCLKSGLTHLVVSYIRAEEAQSQPEGAFAGVKNYVLKEPIAVQQWARRRLEAIEQGVNEMISEQQYSGRESPRDAQLEAVEEELRQLNGLRMILIALTERLKEGSRQAAYSSNGVDADGNGLNDTELMRLTTAGIQNLLQLLARTQSVTCACNCMLWLNENEITADSEMYNAFYSQARSLRVTYREQFEEIYGNKLSSVGGLKEPMLLIEHVMKSANISLENLGGSCPPTQLGQLLELLRTPTIQKDVVQFYGDEVDREPIEGYFRVQVALLLYFCLDRAYLSVWKQHTQSGARIANKMRSLADSLAAQLNVRDDMKLTLLALWLVENAVVVKTSGDDQVAAIYEHAIGLLQQSSAMHLHQKYDLEADLILHLLETLVHRGESLVAWKVWNTFGVELEQSPPAATELVVVISLELDLWERALSLIRSQKRSDLLDLLFNWLMKSHRLKELVQGVTLLPSEEKLFHTYMMESNIVEDEDVLRDESIKRVDFLVMYYILRNKYEQAWDVHHEHLALIRAMSRGDTEIAMAALNQPSLRIRASLLSNMCAEPPAKSYPHKSRNVRSGDPHRHAKPAVLENEEMEDASDHETPTSPAPTQDKPSTTDIHSEEKEMASTASAFVSAQTEHLTHFQEMAEAGEFDYSPGIFSTRQGSSVTTRSVESPAPLVADVKTPTPTKGKGKGKASATDISIGSIDSSPDSSLHALTRPNPVETSTTSRGIARQALNFGSSPAKPSSAPSTPLQPLVSPLGDRRPLGTPPVRSKINPTFAATSLTPPKAAGSPDDFSLKPHNTESMTDDSSPVESQEPEASTTTSSENRAVQQATTPPPESTDNSAVLETPKRYQFVREPLTDSRLEVAHSDSDHPMSPATEELEEGMELERIDEEFSTPISRSRERRKEPASVPVRRNPRRSARILGFIAVLAILRAVEDASHLSPTKRPMFPTQYEASVNFNMPYMNMVEPLYVHVDEAKGLQKLSYYGGTDVYIFNTSGTSYQIIPVIRERKCFKFGSESLQHIFPNMTLFEPQHGVFLVEGRPCFSWKFVTKLHEPTQDGLLGEYTLYVDQKTERPVRFHYVGRNGMLGGSHIDEYYLDYIYVREGPVDEDIFSFLPASMNCTERPGDDGGPSRNPKQDIHMLLPEGSTVKKELFDNFSASHDKEYNDDAEAVQRMATFHHNLRFINGENRKGLPYHLEVNKFADLSHEERLALHRPSRVKRAKDNGAMAVHELTSFEDPGDMDWRTKGAVTPVKDQGACGSCWTFGTTGALEGALFAQQKKLYNMSQQNLLDCSWDYGNNACDGGLDYQAYEWIMANGGLETTATYGAYRNAPDYCHFNVDNAIGRMKGFVNVTSVQALNDALATIGPLSVSIDASLPSFYFYGGGYYDDVECKSDLDSLDHSVLAVGVTTHNGQKYTLVKNSWSTHWGEDGYIKITQKDNLCGVATAATYPVLAD</sequence>
<dbReference type="PANTHER" id="PTHR12411">
    <property type="entry name" value="CYSTEINE PROTEASE FAMILY C1-RELATED"/>
    <property type="match status" value="1"/>
</dbReference>
<dbReference type="InterPro" id="IPR039417">
    <property type="entry name" value="Peptidase_C1A_papain-like"/>
</dbReference>
<evidence type="ECO:0000256" key="3">
    <source>
        <dbReference type="ARBA" id="ARBA00023157"/>
    </source>
</evidence>
<feature type="compositionally biased region" description="Low complexity" evidence="4">
    <location>
        <begin position="807"/>
        <end position="820"/>
    </location>
</feature>
<accession>A0A0W8BX39</accession>
<name>A0A0W8BX39_PHYNI</name>
<dbReference type="GO" id="GO:0006508">
    <property type="term" value="P:proteolysis"/>
    <property type="evidence" value="ECO:0007669"/>
    <property type="project" value="InterPro"/>
</dbReference>
<evidence type="ECO:0000313" key="7">
    <source>
        <dbReference type="EMBL" id="KUF76410.1"/>
    </source>
</evidence>
<keyword evidence="2" id="KW-0865">Zymogen</keyword>
<comment type="caution">
    <text evidence="7">The sequence shown here is derived from an EMBL/GenBank/DDBJ whole genome shotgun (WGS) entry which is preliminary data.</text>
</comment>
<dbReference type="PROSITE" id="PS00139">
    <property type="entry name" value="THIOL_PROTEASE_CYS"/>
    <property type="match status" value="1"/>
</dbReference>
<evidence type="ECO:0000313" key="8">
    <source>
        <dbReference type="Proteomes" id="UP000052943"/>
    </source>
</evidence>
<dbReference type="InterPro" id="IPR013128">
    <property type="entry name" value="Peptidase_C1A"/>
</dbReference>
<feature type="compositionally biased region" description="Polar residues" evidence="4">
    <location>
        <begin position="911"/>
        <end position="955"/>
    </location>
</feature>
<feature type="compositionally biased region" description="Low complexity" evidence="4">
    <location>
        <begin position="848"/>
        <end position="859"/>
    </location>
</feature>
<dbReference type="InterPro" id="IPR000169">
    <property type="entry name" value="Pept_cys_AS"/>
</dbReference>
<dbReference type="STRING" id="4790.A0A0W8BX39"/>
<dbReference type="SUPFAM" id="SSF54001">
    <property type="entry name" value="Cysteine proteinases"/>
    <property type="match status" value="1"/>
</dbReference>
<dbReference type="OrthoDB" id="65518at2759"/>
<feature type="compositionally biased region" description="Polar residues" evidence="4">
    <location>
        <begin position="883"/>
        <end position="893"/>
    </location>
</feature>
<dbReference type="GO" id="GO:0008234">
    <property type="term" value="F:cysteine-type peptidase activity"/>
    <property type="evidence" value="ECO:0007669"/>
    <property type="project" value="InterPro"/>
</dbReference>
<dbReference type="SMART" id="SM00645">
    <property type="entry name" value="Pept_C1"/>
    <property type="match status" value="1"/>
</dbReference>
<evidence type="ECO:0000256" key="4">
    <source>
        <dbReference type="SAM" id="MobiDB-lite"/>
    </source>
</evidence>
<gene>
    <name evidence="7" type="ORF">AM587_10008143</name>
</gene>
<feature type="domain" description="Peptidase C1A papain C-terminal" evidence="5">
    <location>
        <begin position="1351"/>
        <end position="1566"/>
    </location>
</feature>
<feature type="region of interest" description="Disordered" evidence="4">
    <location>
        <begin position="973"/>
        <end position="1024"/>
    </location>
</feature>
<feature type="region of interest" description="Disordered" evidence="4">
    <location>
        <begin position="669"/>
        <end position="737"/>
    </location>
</feature>
<dbReference type="InterPro" id="IPR038765">
    <property type="entry name" value="Papain-like_cys_pep_sf"/>
</dbReference>
<dbReference type="InterPro" id="IPR013201">
    <property type="entry name" value="Prot_inhib_I29"/>
</dbReference>